<feature type="transmembrane region" description="Helical" evidence="6">
    <location>
        <begin position="359"/>
        <end position="377"/>
    </location>
</feature>
<feature type="transmembrane region" description="Helical" evidence="6">
    <location>
        <begin position="174"/>
        <end position="192"/>
    </location>
</feature>
<evidence type="ECO:0000256" key="5">
    <source>
        <dbReference type="ARBA" id="ARBA00023136"/>
    </source>
</evidence>
<feature type="transmembrane region" description="Helical" evidence="6">
    <location>
        <begin position="99"/>
        <end position="118"/>
    </location>
</feature>
<evidence type="ECO:0000256" key="4">
    <source>
        <dbReference type="ARBA" id="ARBA00022989"/>
    </source>
</evidence>
<dbReference type="InterPro" id="IPR050833">
    <property type="entry name" value="Poly_Biosynth_Transport"/>
</dbReference>
<feature type="transmembrane region" description="Helical" evidence="6">
    <location>
        <begin position="418"/>
        <end position="438"/>
    </location>
</feature>
<name>A0A2N3YIT0_9MICO</name>
<comment type="caution">
    <text evidence="7">The sequence shown here is derived from an EMBL/GenBank/DDBJ whole genome shotgun (WGS) entry which is preliminary data.</text>
</comment>
<accession>A0A2N3YIT0</accession>
<feature type="transmembrane region" description="Helical" evidence="6">
    <location>
        <begin position="389"/>
        <end position="412"/>
    </location>
</feature>
<feature type="transmembrane region" description="Helical" evidence="6">
    <location>
        <begin position="330"/>
        <end position="353"/>
    </location>
</feature>
<dbReference type="RefSeq" id="WP_101395244.1">
    <property type="nucleotide sequence ID" value="NZ_PJNE01000001.1"/>
</dbReference>
<dbReference type="GO" id="GO:0005886">
    <property type="term" value="C:plasma membrane"/>
    <property type="evidence" value="ECO:0007669"/>
    <property type="project" value="UniProtKB-SubCell"/>
</dbReference>
<feature type="transmembrane region" description="Helical" evidence="6">
    <location>
        <begin position="138"/>
        <end position="162"/>
    </location>
</feature>
<dbReference type="Proteomes" id="UP000233781">
    <property type="component" value="Unassembled WGS sequence"/>
</dbReference>
<feature type="transmembrane region" description="Helical" evidence="6">
    <location>
        <begin position="478"/>
        <end position="498"/>
    </location>
</feature>
<sequence length="524" mass="53281">MSTPSDVAARNPVTRQVARAGALTGVGAVVSAVMGFAFTVVAGRSLGTAGAGVVFVITSLFTIATTMLKLGSDTTSVRVAARLVALGRGRDVRSVVRRLGVPVLALTLVTAAVVIALAPEVARAALGRSVSTPGAVAGVVVLALLIPAQTMTVILLALLRGLGDIRTLVLVDQVLKPTLRVVLVGAAALVVPGVLGVTVAWVLPVAAGIVVTVVILRRRLDAAEAVTPSLDPEALDAPDESSSRALWAYTLPRAVAQALEIVSLSIGVTLVGRLAGASEAGLFGAVNRLAVAGMLVWQAVRIVISPNIAALLTSHDVDGVRRLHQTGSGWIAALAWPGYLVLAAASPTVLRLFGDDFGAGSAALTTVAIAMLVPSLVGPAQSLVLMAGWSTLGLLVSVAALVTNLVLIFALVPELGAFGAAIAWGAALVVESALYVAITRARLGIWAVGRPALVSAAVATVTVGLPLGVATLSGAGEYVVVGVAALSLLAHLALLMVLRRHVHLDQFVRALRRRGAPSSEKSPR</sequence>
<dbReference type="PANTHER" id="PTHR30250:SF11">
    <property type="entry name" value="O-ANTIGEN TRANSPORTER-RELATED"/>
    <property type="match status" value="1"/>
</dbReference>
<organism evidence="7 8">
    <name type="scientific">Phycicoccus duodecadis</name>
    <dbReference type="NCBI Taxonomy" id="173053"/>
    <lineage>
        <taxon>Bacteria</taxon>
        <taxon>Bacillati</taxon>
        <taxon>Actinomycetota</taxon>
        <taxon>Actinomycetes</taxon>
        <taxon>Micrococcales</taxon>
        <taxon>Intrasporangiaceae</taxon>
        <taxon>Phycicoccus</taxon>
    </lineage>
</organism>
<evidence type="ECO:0000313" key="7">
    <source>
        <dbReference type="EMBL" id="PKW26718.1"/>
    </source>
</evidence>
<keyword evidence="8" id="KW-1185">Reference proteome</keyword>
<dbReference type="AlphaFoldDB" id="A0A2N3YIT0"/>
<evidence type="ECO:0000313" key="8">
    <source>
        <dbReference type="Proteomes" id="UP000233781"/>
    </source>
</evidence>
<evidence type="ECO:0000256" key="3">
    <source>
        <dbReference type="ARBA" id="ARBA00022692"/>
    </source>
</evidence>
<feature type="transmembrane region" description="Helical" evidence="6">
    <location>
        <begin position="198"/>
        <end position="216"/>
    </location>
</feature>
<comment type="subcellular location">
    <subcellularLocation>
        <location evidence="1">Cell membrane</location>
        <topology evidence="1">Multi-pass membrane protein</topology>
    </subcellularLocation>
</comment>
<feature type="transmembrane region" description="Helical" evidence="6">
    <location>
        <begin position="49"/>
        <end position="68"/>
    </location>
</feature>
<evidence type="ECO:0000256" key="2">
    <source>
        <dbReference type="ARBA" id="ARBA00022475"/>
    </source>
</evidence>
<evidence type="ECO:0000256" key="6">
    <source>
        <dbReference type="SAM" id="Phobius"/>
    </source>
</evidence>
<keyword evidence="4 6" id="KW-1133">Transmembrane helix</keyword>
<dbReference type="OrthoDB" id="3246908at2"/>
<proteinExistence type="predicted"/>
<protein>
    <submittedName>
        <fullName evidence="7">O-antigen/teichoic acid export membrane protein</fullName>
    </submittedName>
</protein>
<dbReference type="EMBL" id="PJNE01000001">
    <property type="protein sequence ID" value="PKW26718.1"/>
    <property type="molecule type" value="Genomic_DNA"/>
</dbReference>
<gene>
    <name evidence="7" type="ORF">ATL31_1536</name>
</gene>
<dbReference type="InterPro" id="IPR002797">
    <property type="entry name" value="Polysacc_synth"/>
</dbReference>
<keyword evidence="3 6" id="KW-0812">Transmembrane</keyword>
<dbReference type="PANTHER" id="PTHR30250">
    <property type="entry name" value="PST FAMILY PREDICTED COLANIC ACID TRANSPORTER"/>
    <property type="match status" value="1"/>
</dbReference>
<feature type="transmembrane region" description="Helical" evidence="6">
    <location>
        <begin position="20"/>
        <end position="43"/>
    </location>
</feature>
<keyword evidence="2" id="KW-1003">Cell membrane</keyword>
<evidence type="ECO:0000256" key="1">
    <source>
        <dbReference type="ARBA" id="ARBA00004651"/>
    </source>
</evidence>
<dbReference type="Pfam" id="PF01943">
    <property type="entry name" value="Polysacc_synt"/>
    <property type="match status" value="1"/>
</dbReference>
<feature type="transmembrane region" description="Helical" evidence="6">
    <location>
        <begin position="450"/>
        <end position="472"/>
    </location>
</feature>
<reference evidence="7 8" key="1">
    <citation type="submission" date="2017-12" db="EMBL/GenBank/DDBJ databases">
        <title>Sequencing the genomes of 1000 Actinobacteria strains.</title>
        <authorList>
            <person name="Klenk H.-P."/>
        </authorList>
    </citation>
    <scope>NUCLEOTIDE SEQUENCE [LARGE SCALE GENOMIC DNA]</scope>
    <source>
        <strain evidence="7 8">DSM 12806</strain>
    </source>
</reference>
<keyword evidence="5 6" id="KW-0472">Membrane</keyword>